<dbReference type="EMBL" id="BARU01019682">
    <property type="protein sequence ID" value="GAH55582.1"/>
    <property type="molecule type" value="Genomic_DNA"/>
</dbReference>
<dbReference type="AlphaFoldDB" id="X1GEF1"/>
<accession>X1GEF1</accession>
<feature type="non-terminal residue" evidence="1">
    <location>
        <position position="71"/>
    </location>
</feature>
<proteinExistence type="predicted"/>
<evidence type="ECO:0000313" key="1">
    <source>
        <dbReference type="EMBL" id="GAH55582.1"/>
    </source>
</evidence>
<name>X1GEF1_9ZZZZ</name>
<sequence>MVCLSNLRQWGAIFQKYTNDNNGYFPEVSSPGWPRGTWILAFQHLLETRKNLFCCPEAAKRAPGMTANHGG</sequence>
<gene>
    <name evidence="1" type="ORF">S03H2_32389</name>
</gene>
<reference evidence="1" key="1">
    <citation type="journal article" date="2014" name="Front. Microbiol.">
        <title>High frequency of phylogenetically diverse reductive dehalogenase-homologous genes in deep subseafloor sedimentary metagenomes.</title>
        <authorList>
            <person name="Kawai M."/>
            <person name="Futagami T."/>
            <person name="Toyoda A."/>
            <person name="Takaki Y."/>
            <person name="Nishi S."/>
            <person name="Hori S."/>
            <person name="Arai W."/>
            <person name="Tsubouchi T."/>
            <person name="Morono Y."/>
            <person name="Uchiyama I."/>
            <person name="Ito T."/>
            <person name="Fujiyama A."/>
            <person name="Inagaki F."/>
            <person name="Takami H."/>
        </authorList>
    </citation>
    <scope>NUCLEOTIDE SEQUENCE</scope>
    <source>
        <strain evidence="1">Expedition CK06-06</strain>
    </source>
</reference>
<comment type="caution">
    <text evidence="1">The sequence shown here is derived from an EMBL/GenBank/DDBJ whole genome shotgun (WGS) entry which is preliminary data.</text>
</comment>
<organism evidence="1">
    <name type="scientific">marine sediment metagenome</name>
    <dbReference type="NCBI Taxonomy" id="412755"/>
    <lineage>
        <taxon>unclassified sequences</taxon>
        <taxon>metagenomes</taxon>
        <taxon>ecological metagenomes</taxon>
    </lineage>
</organism>
<protein>
    <submittedName>
        <fullName evidence="1">Uncharacterized protein</fullName>
    </submittedName>
</protein>